<dbReference type="SUPFAM" id="SSF52058">
    <property type="entry name" value="L domain-like"/>
    <property type="match status" value="1"/>
</dbReference>
<evidence type="ECO:0000313" key="10">
    <source>
        <dbReference type="RefSeq" id="XP_056686619.1"/>
    </source>
</evidence>
<comment type="similarity">
    <text evidence="1">Belongs to the disease resistance NB-LRR family.</text>
</comment>
<evidence type="ECO:0000313" key="8">
    <source>
        <dbReference type="Proteomes" id="UP000813463"/>
    </source>
</evidence>
<feature type="domain" description="AAA+ ATPase" evidence="7">
    <location>
        <begin position="168"/>
        <end position="304"/>
    </location>
</feature>
<dbReference type="Pfam" id="PF00931">
    <property type="entry name" value="NB-ARC"/>
    <property type="match status" value="1"/>
</dbReference>
<evidence type="ECO:0000256" key="3">
    <source>
        <dbReference type="ARBA" id="ARBA00022737"/>
    </source>
</evidence>
<evidence type="ECO:0000256" key="4">
    <source>
        <dbReference type="ARBA" id="ARBA00022821"/>
    </source>
</evidence>
<dbReference type="Pfam" id="PF23598">
    <property type="entry name" value="LRR_14"/>
    <property type="match status" value="1"/>
</dbReference>
<dbReference type="SMART" id="SM00382">
    <property type="entry name" value="AAA"/>
    <property type="match status" value="1"/>
</dbReference>
<dbReference type="Gene3D" id="3.40.50.300">
    <property type="entry name" value="P-loop containing nucleotide triphosphate hydrolases"/>
    <property type="match status" value="1"/>
</dbReference>
<dbReference type="InterPro" id="IPR036388">
    <property type="entry name" value="WH-like_DNA-bd_sf"/>
</dbReference>
<protein>
    <submittedName>
        <fullName evidence="10">Disease resistance protein SUMM2</fullName>
    </submittedName>
    <submittedName>
        <fullName evidence="9">Probable disease resistance protein At1g12280</fullName>
    </submittedName>
</protein>
<dbReference type="RefSeq" id="XP_056686619.1">
    <property type="nucleotide sequence ID" value="XM_056830641.1"/>
</dbReference>
<accession>A0A9R0HTD1</accession>
<dbReference type="Gene3D" id="3.80.10.10">
    <property type="entry name" value="Ribonuclease Inhibitor"/>
    <property type="match status" value="2"/>
</dbReference>
<dbReference type="InterPro" id="IPR050905">
    <property type="entry name" value="Plant_NBS-LRR"/>
</dbReference>
<proteinExistence type="inferred from homology"/>
<sequence>MLANEVITLGAAIFGLLTSIAGSTACFYNSYKTSRINLSILKVKVQNLEILIQELQQKLNGIDVLKHDPREWISRAREFLETVNISDLESRLNENCVGGQLPNFCSRFGALKSIEESNHGLDVLLDSGKNVSREIKVKGSIQPEVNIVGNARKEIKKRIWEQVSQAETAGIVCIHGMTGVGKTAFAAAIHNKALKELTAFENVIWVNVENGSGLKHIQEELASKLQVHLPGTTVNKETLRSALMQRGRFLLVLDSMWQAFSLHDIGIPEPVAGSKLIVTSKTYSVCRKITKNIKSREIYEIKPLLEAEAWDLFQGEVGPNIVNLESETVSIAQRAVKNLDGLPLAIKLFAETLSEVHDDYGSGIDAAWKDELFSLSRSTSLLGNKSQELFDCFKYSYECFGKTSMSCFIYCTLFPEGYLIKPKELIDYWMWEGLLGPISSLGESMRLGRQTLNELKFAHLLESVKSESGEESLKMINLVRHVAMDAISKSGNHFFIKCGQSLGEFPSAYDWPANTERASLVQNQLRALQNSPDCNKLSTLLLQDNPLNLVHHENFFSKIRNLRVLDLSRTSISSLPKSFSGLTNLHALLLRSCRNLKLLPSLSNLHRLIVIDISETPLEQVPDGLHNLINLRRLDLSKTKIEVFPATVLGKLTEMEELLLITAENGGYVWGSNLIFPQWPGACIEELLDLKKMVVLQLAFLNPEVFNRFVDQVDDQQRAIQLRSFKFYVGGIYSGGDIGDNSVVVMGDCSIRVPRGTSELYLMKHSQELLSLKFDGCMRDLTIVDVSRFDALTYLFTLEMLGSLKSLKKICVKHCKKMKSVIQPAAEANPTSITIPKLTNFKLYDLQNLESIYDGKVLSCPSLHGFEVFNCKKLKLPKVLVGRQNCIIEIVGEKEWIDKVMEDGPSPHLKYTEALVPAELSTPSFRLRRSESFVSFRDTHEDSGRSLGATIPRWHRLFHPFRGSAVFSPAADTLHIASTTSNDAISEVSVLPHAEAGTSQRGFNRTRSSRSD</sequence>
<dbReference type="SUPFAM" id="SSF52540">
    <property type="entry name" value="P-loop containing nucleoside triphosphate hydrolases"/>
    <property type="match status" value="1"/>
</dbReference>
<dbReference type="GeneID" id="110776220"/>
<keyword evidence="5" id="KW-0067">ATP-binding</keyword>
<name>A0A9R0HTD1_SPIOL</name>
<keyword evidence="5" id="KW-0547">Nucleotide-binding</keyword>
<dbReference type="GO" id="GO:0043531">
    <property type="term" value="F:ADP binding"/>
    <property type="evidence" value="ECO:0007669"/>
    <property type="project" value="InterPro"/>
</dbReference>
<gene>
    <name evidence="9 10" type="primary">LOC110776220</name>
</gene>
<dbReference type="Proteomes" id="UP000813463">
    <property type="component" value="Chromosome 6"/>
</dbReference>
<evidence type="ECO:0000256" key="2">
    <source>
        <dbReference type="ARBA" id="ARBA00022614"/>
    </source>
</evidence>
<evidence type="ECO:0000256" key="6">
    <source>
        <dbReference type="SAM" id="Coils"/>
    </source>
</evidence>
<dbReference type="PANTHER" id="PTHR33463:SF209">
    <property type="entry name" value="DISEASE RESISTANCE PROTEIN RPS2-LIKE"/>
    <property type="match status" value="1"/>
</dbReference>
<dbReference type="KEGG" id="soe:110776220"/>
<dbReference type="Gene3D" id="1.10.8.430">
    <property type="entry name" value="Helical domain of apoptotic protease-activating factors"/>
    <property type="match status" value="1"/>
</dbReference>
<dbReference type="InterPro" id="IPR003593">
    <property type="entry name" value="AAA+_ATPase"/>
</dbReference>
<organism evidence="8 9">
    <name type="scientific">Spinacia oleracea</name>
    <name type="common">Spinach</name>
    <dbReference type="NCBI Taxonomy" id="3562"/>
    <lineage>
        <taxon>Eukaryota</taxon>
        <taxon>Viridiplantae</taxon>
        <taxon>Streptophyta</taxon>
        <taxon>Embryophyta</taxon>
        <taxon>Tracheophyta</taxon>
        <taxon>Spermatophyta</taxon>
        <taxon>Magnoliopsida</taxon>
        <taxon>eudicotyledons</taxon>
        <taxon>Gunneridae</taxon>
        <taxon>Pentapetalae</taxon>
        <taxon>Caryophyllales</taxon>
        <taxon>Chenopodiaceae</taxon>
        <taxon>Chenopodioideae</taxon>
        <taxon>Anserineae</taxon>
        <taxon>Spinacia</taxon>
    </lineage>
</organism>
<keyword evidence="2" id="KW-0433">Leucine-rich repeat</keyword>
<dbReference type="InterPro" id="IPR003591">
    <property type="entry name" value="Leu-rich_rpt_typical-subtyp"/>
</dbReference>
<dbReference type="SMART" id="SM00369">
    <property type="entry name" value="LRR_TYP"/>
    <property type="match status" value="2"/>
</dbReference>
<dbReference type="GO" id="GO:0005524">
    <property type="term" value="F:ATP binding"/>
    <property type="evidence" value="ECO:0007669"/>
    <property type="project" value="UniProtKB-KW"/>
</dbReference>
<keyword evidence="6" id="KW-0175">Coiled coil</keyword>
<feature type="coiled-coil region" evidence="6">
    <location>
        <begin position="38"/>
        <end position="65"/>
    </location>
</feature>
<dbReference type="InterPro" id="IPR027417">
    <property type="entry name" value="P-loop_NTPase"/>
</dbReference>
<keyword evidence="3" id="KW-0677">Repeat</keyword>
<reference evidence="9" key="2">
    <citation type="submission" date="2025-04" db="UniProtKB">
        <authorList>
            <consortium name="RefSeq"/>
        </authorList>
    </citation>
    <scope>IDENTIFICATION</scope>
    <source>
        <tissue evidence="10">Leaf</tissue>
    </source>
</reference>
<evidence type="ECO:0000259" key="7">
    <source>
        <dbReference type="SMART" id="SM00382"/>
    </source>
</evidence>
<keyword evidence="8" id="KW-1185">Reference proteome</keyword>
<dbReference type="InterPro" id="IPR057135">
    <property type="entry name" value="At4g27190-like_LRR"/>
</dbReference>
<dbReference type="PANTHER" id="PTHR33463">
    <property type="entry name" value="NB-ARC DOMAIN-CONTAINING PROTEIN-RELATED"/>
    <property type="match status" value="1"/>
</dbReference>
<dbReference type="InterPro" id="IPR042197">
    <property type="entry name" value="Apaf_helical"/>
</dbReference>
<keyword evidence="4" id="KW-0611">Plant defense</keyword>
<dbReference type="Pfam" id="PF23559">
    <property type="entry name" value="WHD_DRP"/>
    <property type="match status" value="1"/>
</dbReference>
<dbReference type="InterPro" id="IPR055414">
    <property type="entry name" value="LRR_R13L4/SHOC2-like"/>
</dbReference>
<dbReference type="PRINTS" id="PR00364">
    <property type="entry name" value="DISEASERSIST"/>
</dbReference>
<dbReference type="AlphaFoldDB" id="A0A9R0HTD1"/>
<dbReference type="InterPro" id="IPR058922">
    <property type="entry name" value="WHD_DRP"/>
</dbReference>
<dbReference type="OrthoDB" id="1704202at2759"/>
<reference evidence="8" key="1">
    <citation type="journal article" date="2021" name="Nat. Commun.">
        <title>Genomic analyses provide insights into spinach domestication and the genetic basis of agronomic traits.</title>
        <authorList>
            <person name="Cai X."/>
            <person name="Sun X."/>
            <person name="Xu C."/>
            <person name="Sun H."/>
            <person name="Wang X."/>
            <person name="Ge C."/>
            <person name="Zhang Z."/>
            <person name="Wang Q."/>
            <person name="Fei Z."/>
            <person name="Jiao C."/>
            <person name="Wang Q."/>
        </authorList>
    </citation>
    <scope>NUCLEOTIDE SEQUENCE [LARGE SCALE GENOMIC DNA]</scope>
    <source>
        <strain evidence="8">cv. Varoflay</strain>
    </source>
</reference>
<evidence type="ECO:0000313" key="9">
    <source>
        <dbReference type="RefSeq" id="XP_021836463.1"/>
    </source>
</evidence>
<dbReference type="Gene3D" id="1.10.10.10">
    <property type="entry name" value="Winged helix-like DNA-binding domain superfamily/Winged helix DNA-binding domain"/>
    <property type="match status" value="1"/>
</dbReference>
<evidence type="ECO:0000256" key="1">
    <source>
        <dbReference type="ARBA" id="ARBA00008894"/>
    </source>
</evidence>
<dbReference type="InterPro" id="IPR002182">
    <property type="entry name" value="NB-ARC"/>
</dbReference>
<dbReference type="RefSeq" id="XP_021836463.1">
    <property type="nucleotide sequence ID" value="XM_021980771.1"/>
</dbReference>
<dbReference type="GO" id="GO:0006952">
    <property type="term" value="P:defense response"/>
    <property type="evidence" value="ECO:0007669"/>
    <property type="project" value="UniProtKB-KW"/>
</dbReference>
<dbReference type="Pfam" id="PF23247">
    <property type="entry name" value="LRR_RPS2"/>
    <property type="match status" value="1"/>
</dbReference>
<dbReference type="InterPro" id="IPR032675">
    <property type="entry name" value="LRR_dom_sf"/>
</dbReference>
<evidence type="ECO:0000256" key="5">
    <source>
        <dbReference type="ARBA" id="ARBA00022840"/>
    </source>
</evidence>